<dbReference type="AlphaFoldDB" id="A0A382S4F1"/>
<reference evidence="2" key="1">
    <citation type="submission" date="2018-05" db="EMBL/GenBank/DDBJ databases">
        <authorList>
            <person name="Lanie J.A."/>
            <person name="Ng W.-L."/>
            <person name="Kazmierczak K.M."/>
            <person name="Andrzejewski T.M."/>
            <person name="Davidsen T.M."/>
            <person name="Wayne K.J."/>
            <person name="Tettelin H."/>
            <person name="Glass J.I."/>
            <person name="Rusch D."/>
            <person name="Podicherti R."/>
            <person name="Tsui H.-C.T."/>
            <person name="Winkler M.E."/>
        </authorList>
    </citation>
    <scope>NUCLEOTIDE SEQUENCE</scope>
</reference>
<dbReference type="InterPro" id="IPR002696">
    <property type="entry name" value="Membr_insert_effic_factor_YidD"/>
</dbReference>
<dbReference type="SMART" id="SM01234">
    <property type="entry name" value="Haemolytic"/>
    <property type="match status" value="1"/>
</dbReference>
<dbReference type="Pfam" id="PF01809">
    <property type="entry name" value="YidD"/>
    <property type="match status" value="1"/>
</dbReference>
<keyword evidence="1" id="KW-0812">Transmembrane</keyword>
<protein>
    <recommendedName>
        <fullName evidence="3">Membrane protein insertion efficiency factor YidD</fullName>
    </recommendedName>
</protein>
<sequence length="76" mass="8725">MKYINKIVVSFFVLLIKIYQFSLSPFLGKNCKFDPTCSVYASQAIVKYGALKGSYLSIKRLVKCHPFSKSDYYDPI</sequence>
<dbReference type="HAMAP" id="MF_00386">
    <property type="entry name" value="UPF0161_YidD"/>
    <property type="match status" value="1"/>
</dbReference>
<dbReference type="PANTHER" id="PTHR33383:SF1">
    <property type="entry name" value="MEMBRANE PROTEIN INSERTION EFFICIENCY FACTOR-RELATED"/>
    <property type="match status" value="1"/>
</dbReference>
<accession>A0A382S4F1</accession>
<organism evidence="2">
    <name type="scientific">marine metagenome</name>
    <dbReference type="NCBI Taxonomy" id="408172"/>
    <lineage>
        <taxon>unclassified sequences</taxon>
        <taxon>metagenomes</taxon>
        <taxon>ecological metagenomes</taxon>
    </lineage>
</organism>
<evidence type="ECO:0000313" key="2">
    <source>
        <dbReference type="EMBL" id="SVD04804.1"/>
    </source>
</evidence>
<dbReference type="PANTHER" id="PTHR33383">
    <property type="entry name" value="MEMBRANE PROTEIN INSERTION EFFICIENCY FACTOR-RELATED"/>
    <property type="match status" value="1"/>
</dbReference>
<evidence type="ECO:0008006" key="3">
    <source>
        <dbReference type="Google" id="ProtNLM"/>
    </source>
</evidence>
<keyword evidence="1" id="KW-0472">Membrane</keyword>
<dbReference type="EMBL" id="UINC01126369">
    <property type="protein sequence ID" value="SVD04804.1"/>
    <property type="molecule type" value="Genomic_DNA"/>
</dbReference>
<name>A0A382S4F1_9ZZZZ</name>
<feature type="transmembrane region" description="Helical" evidence="1">
    <location>
        <begin position="7"/>
        <end position="27"/>
    </location>
</feature>
<evidence type="ECO:0000256" key="1">
    <source>
        <dbReference type="SAM" id="Phobius"/>
    </source>
</evidence>
<proteinExistence type="inferred from homology"/>
<keyword evidence="1" id="KW-1133">Transmembrane helix</keyword>
<gene>
    <name evidence="2" type="ORF">METZ01_LOCUS357658</name>
</gene>
<dbReference type="NCBIfam" id="TIGR00278">
    <property type="entry name" value="membrane protein insertion efficiency factor YidD"/>
    <property type="match status" value="1"/>
</dbReference>